<protein>
    <submittedName>
        <fullName evidence="4">Lipase</fullName>
    </submittedName>
</protein>
<feature type="active site" description="Nucleophile" evidence="1">
    <location>
        <position position="58"/>
    </location>
</feature>
<feature type="active site" evidence="1">
    <location>
        <position position="300"/>
    </location>
</feature>
<dbReference type="EMBL" id="AP019307">
    <property type="protein sequence ID" value="BBH16433.1"/>
    <property type="molecule type" value="Genomic_DNA"/>
</dbReference>
<dbReference type="RefSeq" id="WP_164512464.1">
    <property type="nucleotide sequence ID" value="NZ_AP019307.1"/>
</dbReference>
<proteinExistence type="predicted"/>
<keyword evidence="5" id="KW-1185">Reference proteome</keyword>
<evidence type="ECO:0000256" key="2">
    <source>
        <dbReference type="PIRSR" id="PIRSR637460-2"/>
    </source>
</evidence>
<organism evidence="4 5">
    <name type="scientific">Nocardioides baekrokdamisoli</name>
    <dbReference type="NCBI Taxonomy" id="1804624"/>
    <lineage>
        <taxon>Bacteria</taxon>
        <taxon>Bacillati</taxon>
        <taxon>Actinomycetota</taxon>
        <taxon>Actinomycetes</taxon>
        <taxon>Propionibacteriales</taxon>
        <taxon>Nocardioidaceae</taxon>
        <taxon>Nocardioides</taxon>
    </lineage>
</organism>
<dbReference type="AlphaFoldDB" id="A0A3G9IVS9"/>
<dbReference type="InterPro" id="IPR013830">
    <property type="entry name" value="SGNH_hydro"/>
</dbReference>
<dbReference type="PANTHER" id="PTHR37981">
    <property type="entry name" value="LIPASE 2"/>
    <property type="match status" value="1"/>
</dbReference>
<dbReference type="KEGG" id="nbe:Back2_07200"/>
<evidence type="ECO:0000313" key="5">
    <source>
        <dbReference type="Proteomes" id="UP000271573"/>
    </source>
</evidence>
<dbReference type="Proteomes" id="UP000271573">
    <property type="component" value="Chromosome"/>
</dbReference>
<dbReference type="SUPFAM" id="SSF52266">
    <property type="entry name" value="SGNH hydrolase"/>
    <property type="match status" value="1"/>
</dbReference>
<gene>
    <name evidence="4" type="ORF">Back2_07200</name>
</gene>
<feature type="disulfide bond" evidence="2">
    <location>
        <begin position="156"/>
        <end position="169"/>
    </location>
</feature>
<dbReference type="CDD" id="cd01823">
    <property type="entry name" value="SEST_like"/>
    <property type="match status" value="1"/>
</dbReference>
<evidence type="ECO:0000313" key="4">
    <source>
        <dbReference type="EMBL" id="BBH16433.1"/>
    </source>
</evidence>
<dbReference type="GO" id="GO:0006629">
    <property type="term" value="P:lipid metabolic process"/>
    <property type="evidence" value="ECO:0007669"/>
    <property type="project" value="TreeGrafter"/>
</dbReference>
<keyword evidence="2" id="KW-1015">Disulfide bond</keyword>
<dbReference type="InterPro" id="IPR036514">
    <property type="entry name" value="SGNH_hydro_sf"/>
</dbReference>
<name>A0A3G9IVS9_9ACTN</name>
<dbReference type="InterPro" id="IPR037460">
    <property type="entry name" value="SEST-like"/>
</dbReference>
<dbReference type="PANTHER" id="PTHR37981:SF1">
    <property type="entry name" value="SGNH HYDROLASE-TYPE ESTERASE DOMAIN-CONTAINING PROTEIN"/>
    <property type="match status" value="1"/>
</dbReference>
<feature type="domain" description="SGNH hydrolase-type esterase" evidence="3">
    <location>
        <begin position="54"/>
        <end position="306"/>
    </location>
</feature>
<evidence type="ECO:0000259" key="3">
    <source>
        <dbReference type="Pfam" id="PF13472"/>
    </source>
</evidence>
<reference evidence="4 5" key="1">
    <citation type="submission" date="2018-11" db="EMBL/GenBank/DDBJ databases">
        <title>Complete genome sequence of Nocardioides baekrokdamisoli strain KCTC 39748.</title>
        <authorList>
            <person name="Kang S.W."/>
            <person name="Lee K.C."/>
            <person name="Kim K.K."/>
            <person name="Kim J.S."/>
            <person name="Kim D.S."/>
            <person name="Ko S.H."/>
            <person name="Yang S.H."/>
            <person name="Shin Y.K."/>
            <person name="Lee J.S."/>
        </authorList>
    </citation>
    <scope>NUCLEOTIDE SEQUENCE [LARGE SCALE GENOMIC DNA]</scope>
    <source>
        <strain evidence="4 5">KCTC 39748</strain>
    </source>
</reference>
<dbReference type="Gene3D" id="3.40.50.1110">
    <property type="entry name" value="SGNH hydrolase"/>
    <property type="match status" value="1"/>
</dbReference>
<dbReference type="Pfam" id="PF13472">
    <property type="entry name" value="Lipase_GDSL_2"/>
    <property type="match status" value="1"/>
</dbReference>
<feature type="disulfide bond" evidence="2">
    <location>
        <begin position="78"/>
        <end position="103"/>
    </location>
</feature>
<evidence type="ECO:0000256" key="1">
    <source>
        <dbReference type="PIRSR" id="PIRSR637460-1"/>
    </source>
</evidence>
<accession>A0A3G9IVS9</accession>
<dbReference type="GO" id="GO:0016788">
    <property type="term" value="F:hydrolase activity, acting on ester bonds"/>
    <property type="evidence" value="ECO:0007669"/>
    <property type="project" value="InterPro"/>
</dbReference>
<feature type="disulfide bond" evidence="2">
    <location>
        <begin position="224"/>
        <end position="273"/>
    </location>
</feature>
<sequence length="320" mass="33212">MRNHPHPSAAPEDPMLGSRSYSAAIALAAVGTTLVALVPSSAGAAVPRYREYVALGDSWSADVLTAFPPTTDSVPIDCAQSASNYPHQIAEMLHVAVFRDATCGSATTVDMTHPQTGLPLGGTAAPQFDKLTPTTDLVTLGIGGNDIGLATDIEACLSLLPFDLPGQGCKAKFTADGVDQISAAVKATAPKIAAAIAGVHQRSPHARILLVNYLDGVPLNGKGCWPVVPVPDADMAYMADKFREMNAMLATVATLTHAQLVDTFTPTVGHDVCKAPDVRDIEGLVPLSTQNALLLAFPFHPNQGGANAQTQAVYSAIATP</sequence>